<evidence type="ECO:0000256" key="1">
    <source>
        <dbReference type="ARBA" id="ARBA00010688"/>
    </source>
</evidence>
<sequence length="303" mass="32936">MSVDVICIGEAMGEISFDPTGDASVKVGGDTFNTAVYLARLGIRCAFASAVGEDPFGEQIRSVLKANRVSDEFLISTDTANTGLYSITNRADGERFFHYWRNQSAARKMISLASPAYLKALEDAPWLYLSGISLHVLEDDTTPLFQTLQSHKDKGGKIAFDGNFRPKLWSDKEEQARKTYARITALADVMMPTFDDEQLLWGDETAQDTVNRIAKLGPALIVVKQGEQGCMLYEDGETRHVPIPDPVIPIDTTAAGDSFNAGFMAGLLKGQNGVTATLAGHKLASKVITHRGAIIPSEMMADL</sequence>
<evidence type="ECO:0000313" key="6">
    <source>
        <dbReference type="Proteomes" id="UP000253061"/>
    </source>
</evidence>
<dbReference type="PROSITE" id="PS00584">
    <property type="entry name" value="PFKB_KINASES_2"/>
    <property type="match status" value="1"/>
</dbReference>
<dbReference type="GO" id="GO:0019698">
    <property type="term" value="P:D-galacturonate catabolic process"/>
    <property type="evidence" value="ECO:0007669"/>
    <property type="project" value="TreeGrafter"/>
</dbReference>
<dbReference type="InterPro" id="IPR002173">
    <property type="entry name" value="Carboh/pur_kinase_PfkB_CS"/>
</dbReference>
<name>A0A367V3S7_9PROT</name>
<evidence type="ECO:0000259" key="4">
    <source>
        <dbReference type="Pfam" id="PF00294"/>
    </source>
</evidence>
<evidence type="ECO:0000256" key="3">
    <source>
        <dbReference type="ARBA" id="ARBA00022777"/>
    </source>
</evidence>
<organism evidence="5 6">
    <name type="scientific">Thalassospira profundimaris</name>
    <dbReference type="NCBI Taxonomy" id="502049"/>
    <lineage>
        <taxon>Bacteria</taxon>
        <taxon>Pseudomonadati</taxon>
        <taxon>Pseudomonadota</taxon>
        <taxon>Alphaproteobacteria</taxon>
        <taxon>Rhodospirillales</taxon>
        <taxon>Thalassospiraceae</taxon>
        <taxon>Thalassospira</taxon>
    </lineage>
</organism>
<reference evidence="5 6" key="1">
    <citation type="submission" date="2014-07" db="EMBL/GenBank/DDBJ databases">
        <title>Draft genome sequence of Thalassospira profundimaris R8-17.</title>
        <authorList>
            <person name="Lai Q."/>
            <person name="Shao Z."/>
        </authorList>
    </citation>
    <scope>NUCLEOTIDE SEQUENCE [LARGE SCALE GENOMIC DNA]</scope>
    <source>
        <strain evidence="5 6">R8-17</strain>
    </source>
</reference>
<dbReference type="InterPro" id="IPR029056">
    <property type="entry name" value="Ribokinase-like"/>
</dbReference>
<protein>
    <recommendedName>
        <fullName evidence="4">Carbohydrate kinase PfkB domain-containing protein</fullName>
    </recommendedName>
</protein>
<dbReference type="EMBL" id="JPWB01000012">
    <property type="protein sequence ID" value="RCK19191.1"/>
    <property type="molecule type" value="Genomic_DNA"/>
</dbReference>
<dbReference type="GO" id="GO:0005829">
    <property type="term" value="C:cytosol"/>
    <property type="evidence" value="ECO:0007669"/>
    <property type="project" value="TreeGrafter"/>
</dbReference>
<gene>
    <name evidence="5" type="ORF">TH6_19875</name>
</gene>
<feature type="domain" description="Carbohydrate kinase PfkB" evidence="4">
    <location>
        <begin position="5"/>
        <end position="298"/>
    </location>
</feature>
<dbReference type="AlphaFoldDB" id="A0A367V3S7"/>
<comment type="similarity">
    <text evidence="1">Belongs to the carbohydrate kinase PfkB family.</text>
</comment>
<dbReference type="InterPro" id="IPR011611">
    <property type="entry name" value="PfkB_dom"/>
</dbReference>
<dbReference type="Proteomes" id="UP000253061">
    <property type="component" value="Unassembled WGS sequence"/>
</dbReference>
<comment type="caution">
    <text evidence="5">The sequence shown here is derived from an EMBL/GenBank/DDBJ whole genome shotgun (WGS) entry which is preliminary data.</text>
</comment>
<dbReference type="GO" id="GO:0008673">
    <property type="term" value="F:2-dehydro-3-deoxygluconokinase activity"/>
    <property type="evidence" value="ECO:0007669"/>
    <property type="project" value="TreeGrafter"/>
</dbReference>
<dbReference type="RefSeq" id="WP_062957934.1">
    <property type="nucleotide sequence ID" value="NZ_JPWB01000012.1"/>
</dbReference>
<dbReference type="Gene3D" id="3.40.1190.20">
    <property type="match status" value="1"/>
</dbReference>
<keyword evidence="3" id="KW-0418">Kinase</keyword>
<evidence type="ECO:0000313" key="5">
    <source>
        <dbReference type="EMBL" id="RCK19191.1"/>
    </source>
</evidence>
<accession>A0A367V3S7</accession>
<dbReference type="GO" id="GO:0006974">
    <property type="term" value="P:DNA damage response"/>
    <property type="evidence" value="ECO:0007669"/>
    <property type="project" value="TreeGrafter"/>
</dbReference>
<dbReference type="CDD" id="cd01166">
    <property type="entry name" value="KdgK"/>
    <property type="match status" value="1"/>
</dbReference>
<keyword evidence="2" id="KW-0808">Transferase</keyword>
<evidence type="ECO:0000256" key="2">
    <source>
        <dbReference type="ARBA" id="ARBA00022679"/>
    </source>
</evidence>
<dbReference type="InterPro" id="IPR050306">
    <property type="entry name" value="PfkB_Carbo_kinase"/>
</dbReference>
<dbReference type="GO" id="GO:0042840">
    <property type="term" value="P:D-glucuronate catabolic process"/>
    <property type="evidence" value="ECO:0007669"/>
    <property type="project" value="TreeGrafter"/>
</dbReference>
<dbReference type="PANTHER" id="PTHR43085:SF15">
    <property type="entry name" value="2-DEHYDRO-3-DEOXYGLUCONOKINASE"/>
    <property type="match status" value="1"/>
</dbReference>
<dbReference type="SUPFAM" id="SSF53613">
    <property type="entry name" value="Ribokinase-like"/>
    <property type="match status" value="1"/>
</dbReference>
<dbReference type="Pfam" id="PF00294">
    <property type="entry name" value="PfkB"/>
    <property type="match status" value="1"/>
</dbReference>
<dbReference type="PANTHER" id="PTHR43085">
    <property type="entry name" value="HEXOKINASE FAMILY MEMBER"/>
    <property type="match status" value="1"/>
</dbReference>
<proteinExistence type="inferred from homology"/>